<dbReference type="RefSeq" id="WP_147137551.1">
    <property type="nucleotide sequence ID" value="NZ_BAABIJ010000002.1"/>
</dbReference>
<sequence>MEPRDVSTPVEYSRQYRLEGAAEGLAALHELISDFYAELNRRVRNREDDISPRDRDYDLRGLAERLGFHPPDRVRPWDIAVGHEAGQTVLVWHDWTQEWPVTASRKALADLAEAASELDSVGLAFHARTAGLTPPFRPDLDWSIGYGERPTEFGWIPPYDHALRIG</sequence>
<evidence type="ECO:0000313" key="2">
    <source>
        <dbReference type="Proteomes" id="UP000321617"/>
    </source>
</evidence>
<organism evidence="1 2">
    <name type="scientific">Stackebrandtia albiflava</name>
    <dbReference type="NCBI Taxonomy" id="406432"/>
    <lineage>
        <taxon>Bacteria</taxon>
        <taxon>Bacillati</taxon>
        <taxon>Actinomycetota</taxon>
        <taxon>Actinomycetes</taxon>
        <taxon>Glycomycetales</taxon>
        <taxon>Glycomycetaceae</taxon>
        <taxon>Stackebrandtia</taxon>
    </lineage>
</organism>
<comment type="caution">
    <text evidence="1">The sequence shown here is derived from an EMBL/GenBank/DDBJ whole genome shotgun (WGS) entry which is preliminary data.</text>
</comment>
<name>A0A562V0M9_9ACTN</name>
<dbReference type="EMBL" id="VLLL01000006">
    <property type="protein sequence ID" value="TWJ11459.1"/>
    <property type="molecule type" value="Genomic_DNA"/>
</dbReference>
<dbReference type="Proteomes" id="UP000321617">
    <property type="component" value="Unassembled WGS sequence"/>
</dbReference>
<protein>
    <submittedName>
        <fullName evidence="1">Uncharacterized protein</fullName>
    </submittedName>
</protein>
<keyword evidence="2" id="KW-1185">Reference proteome</keyword>
<gene>
    <name evidence="1" type="ORF">LX16_2181</name>
</gene>
<dbReference type="AlphaFoldDB" id="A0A562V0M9"/>
<evidence type="ECO:0000313" key="1">
    <source>
        <dbReference type="EMBL" id="TWJ11459.1"/>
    </source>
</evidence>
<accession>A0A562V0M9</accession>
<reference evidence="1 2" key="1">
    <citation type="journal article" date="2013" name="Stand. Genomic Sci.">
        <title>Genomic Encyclopedia of Type Strains, Phase I: The one thousand microbial genomes (KMG-I) project.</title>
        <authorList>
            <person name="Kyrpides N.C."/>
            <person name="Woyke T."/>
            <person name="Eisen J.A."/>
            <person name="Garrity G."/>
            <person name="Lilburn T.G."/>
            <person name="Beck B.J."/>
            <person name="Whitman W.B."/>
            <person name="Hugenholtz P."/>
            <person name="Klenk H.P."/>
        </authorList>
    </citation>
    <scope>NUCLEOTIDE SEQUENCE [LARGE SCALE GENOMIC DNA]</scope>
    <source>
        <strain evidence="1 2">DSM 45044</strain>
    </source>
</reference>
<proteinExistence type="predicted"/>